<feature type="transmembrane region" description="Helical" evidence="6">
    <location>
        <begin position="377"/>
        <end position="398"/>
    </location>
</feature>
<feature type="transmembrane region" description="Helical" evidence="6">
    <location>
        <begin position="507"/>
        <end position="525"/>
    </location>
</feature>
<dbReference type="Proteomes" id="UP001446871">
    <property type="component" value="Unassembled WGS sequence"/>
</dbReference>
<dbReference type="InterPro" id="IPR011701">
    <property type="entry name" value="MFS"/>
</dbReference>
<protein>
    <submittedName>
        <fullName evidence="8">Major facilitator superfamily domain-containing protein</fullName>
    </submittedName>
</protein>
<feature type="transmembrane region" description="Helical" evidence="6">
    <location>
        <begin position="269"/>
        <end position="291"/>
    </location>
</feature>
<evidence type="ECO:0000256" key="1">
    <source>
        <dbReference type="ARBA" id="ARBA00004141"/>
    </source>
</evidence>
<dbReference type="Gene3D" id="1.20.1250.20">
    <property type="entry name" value="MFS general substrate transporter like domains"/>
    <property type="match status" value="2"/>
</dbReference>
<proteinExistence type="predicted"/>
<keyword evidence="2 6" id="KW-0812">Transmembrane</keyword>
<feature type="transmembrane region" description="Helical" evidence="6">
    <location>
        <begin position="207"/>
        <end position="228"/>
    </location>
</feature>
<feature type="transmembrane region" description="Helical" evidence="6">
    <location>
        <begin position="177"/>
        <end position="195"/>
    </location>
</feature>
<sequence>MAAAPSAVPPVVQGQDKDVERSATTATTSETSSIEPSDDLEKLGKQRPACFKSGLQEIGFLVSIFGSNLLAWHGWLSSVLLTPKKQQQEFLISGFNVLLPTLQNQERFSSTAPSAGAWTWPSNVFSLVAGAFLLPVGRLADLYGGRVVYMGGLVWLFFWALVGGFSANYVMLVVVRAVQGLGASAFLPAGINLMGNMYRPGPRKNTVFSLYCGCAPFGFFIGILLAGVSARFLYWGWFFWIASIAMAVLSVISYFCVPEDEAPPERVNLTMDWWGCATSVSALILIVYAVTESSKSGWQSPGIIVPFILGLLLLGVFVYVEARIAKDPILPLSIFSTKDIAPLFVALFLAYGSFGIYLFYASFYIEKVLHIDPLLTALWFAPLAGGGLAIALLGGFTLHLLPGTALLALSCAGFIVCNLLLALAPDNPNYWAWIFPAMLSATVGIDIMYNVSSIFITTNVAKTQQGLAGGCINGLLFVGMSFFLGWADLATASRAEFGLRESFKTSLFLGVGLGGVAALIVLVFIRIGKARSDLTLEEREAQEQRGTEENKQPLPS</sequence>
<feature type="transmembrane region" description="Helical" evidence="6">
    <location>
        <begin position="430"/>
        <end position="455"/>
    </location>
</feature>
<evidence type="ECO:0000256" key="2">
    <source>
        <dbReference type="ARBA" id="ARBA00022692"/>
    </source>
</evidence>
<keyword evidence="4 6" id="KW-0472">Membrane</keyword>
<name>A0ABR1UPM3_9PEZI</name>
<evidence type="ECO:0000259" key="7">
    <source>
        <dbReference type="PROSITE" id="PS50850"/>
    </source>
</evidence>
<feature type="compositionally biased region" description="Low complexity" evidence="5">
    <location>
        <begin position="22"/>
        <end position="35"/>
    </location>
</feature>
<feature type="transmembrane region" description="Helical" evidence="6">
    <location>
        <begin position="343"/>
        <end position="365"/>
    </location>
</feature>
<feature type="transmembrane region" description="Helical" evidence="6">
    <location>
        <begin position="405"/>
        <end position="424"/>
    </location>
</feature>
<feature type="transmembrane region" description="Helical" evidence="6">
    <location>
        <begin position="234"/>
        <end position="257"/>
    </location>
</feature>
<dbReference type="InterPro" id="IPR036259">
    <property type="entry name" value="MFS_trans_sf"/>
</dbReference>
<comment type="subcellular location">
    <subcellularLocation>
        <location evidence="1">Membrane</location>
        <topology evidence="1">Multi-pass membrane protein</topology>
    </subcellularLocation>
</comment>
<feature type="transmembrane region" description="Helical" evidence="6">
    <location>
        <begin position="55"/>
        <end position="75"/>
    </location>
</feature>
<feature type="compositionally biased region" description="Low complexity" evidence="5">
    <location>
        <begin position="1"/>
        <end position="12"/>
    </location>
</feature>
<keyword evidence="9" id="KW-1185">Reference proteome</keyword>
<dbReference type="EMBL" id="JAQQWM010000006">
    <property type="protein sequence ID" value="KAK8059808.1"/>
    <property type="molecule type" value="Genomic_DNA"/>
</dbReference>
<feature type="transmembrane region" description="Helical" evidence="6">
    <location>
        <begin position="117"/>
        <end position="136"/>
    </location>
</feature>
<evidence type="ECO:0000256" key="6">
    <source>
        <dbReference type="SAM" id="Phobius"/>
    </source>
</evidence>
<keyword evidence="3 6" id="KW-1133">Transmembrane helix</keyword>
<dbReference type="SUPFAM" id="SSF103473">
    <property type="entry name" value="MFS general substrate transporter"/>
    <property type="match status" value="1"/>
</dbReference>
<gene>
    <name evidence="8" type="ORF">PG996_009738</name>
</gene>
<dbReference type="InterPro" id="IPR020846">
    <property type="entry name" value="MFS_dom"/>
</dbReference>
<dbReference type="Pfam" id="PF07690">
    <property type="entry name" value="MFS_1"/>
    <property type="match status" value="1"/>
</dbReference>
<evidence type="ECO:0000256" key="4">
    <source>
        <dbReference type="ARBA" id="ARBA00023136"/>
    </source>
</evidence>
<dbReference type="PANTHER" id="PTHR42718">
    <property type="entry name" value="MAJOR FACILITATOR SUPERFAMILY MULTIDRUG TRANSPORTER MFSC"/>
    <property type="match status" value="1"/>
</dbReference>
<feature type="transmembrane region" description="Helical" evidence="6">
    <location>
        <begin position="467"/>
        <end position="487"/>
    </location>
</feature>
<dbReference type="PANTHER" id="PTHR42718:SF11">
    <property type="entry name" value="MAJOR FACILITATOR SUPERFAMILY (MFS) PROFILE DOMAIN-CONTAINING PROTEIN"/>
    <property type="match status" value="1"/>
</dbReference>
<evidence type="ECO:0000256" key="3">
    <source>
        <dbReference type="ARBA" id="ARBA00022989"/>
    </source>
</evidence>
<feature type="transmembrane region" description="Helical" evidence="6">
    <location>
        <begin position="148"/>
        <end position="171"/>
    </location>
</feature>
<comment type="caution">
    <text evidence="8">The sequence shown here is derived from an EMBL/GenBank/DDBJ whole genome shotgun (WGS) entry which is preliminary data.</text>
</comment>
<reference evidence="8 9" key="1">
    <citation type="submission" date="2023-01" db="EMBL/GenBank/DDBJ databases">
        <title>Analysis of 21 Apiospora genomes using comparative genomics revels a genus with tremendous synthesis potential of carbohydrate active enzymes and secondary metabolites.</title>
        <authorList>
            <person name="Sorensen T."/>
        </authorList>
    </citation>
    <scope>NUCLEOTIDE SEQUENCE [LARGE SCALE GENOMIC DNA]</scope>
    <source>
        <strain evidence="8 9">CBS 83171</strain>
    </source>
</reference>
<organism evidence="8 9">
    <name type="scientific">Apiospora saccharicola</name>
    <dbReference type="NCBI Taxonomy" id="335842"/>
    <lineage>
        <taxon>Eukaryota</taxon>
        <taxon>Fungi</taxon>
        <taxon>Dikarya</taxon>
        <taxon>Ascomycota</taxon>
        <taxon>Pezizomycotina</taxon>
        <taxon>Sordariomycetes</taxon>
        <taxon>Xylariomycetidae</taxon>
        <taxon>Amphisphaeriales</taxon>
        <taxon>Apiosporaceae</taxon>
        <taxon>Apiospora</taxon>
    </lineage>
</organism>
<feature type="region of interest" description="Disordered" evidence="5">
    <location>
        <begin position="1"/>
        <end position="41"/>
    </location>
</feature>
<feature type="transmembrane region" description="Helical" evidence="6">
    <location>
        <begin position="303"/>
        <end position="322"/>
    </location>
</feature>
<accession>A0ABR1UPM3</accession>
<feature type="domain" description="Major facilitator superfamily (MFS) profile" evidence="7">
    <location>
        <begin position="52"/>
        <end position="529"/>
    </location>
</feature>
<evidence type="ECO:0000256" key="5">
    <source>
        <dbReference type="SAM" id="MobiDB-lite"/>
    </source>
</evidence>
<evidence type="ECO:0000313" key="9">
    <source>
        <dbReference type="Proteomes" id="UP001446871"/>
    </source>
</evidence>
<evidence type="ECO:0000313" key="8">
    <source>
        <dbReference type="EMBL" id="KAK8059808.1"/>
    </source>
</evidence>
<dbReference type="PROSITE" id="PS50850">
    <property type="entry name" value="MFS"/>
    <property type="match status" value="1"/>
</dbReference>